<organism evidence="2 3">
    <name type="scientific">Georgenia faecalis</name>
    <dbReference type="NCBI Taxonomy" id="2483799"/>
    <lineage>
        <taxon>Bacteria</taxon>
        <taxon>Bacillati</taxon>
        <taxon>Actinomycetota</taxon>
        <taxon>Actinomycetes</taxon>
        <taxon>Micrococcales</taxon>
        <taxon>Bogoriellaceae</taxon>
        <taxon>Georgenia</taxon>
    </lineage>
</organism>
<dbReference type="Pfam" id="PF13794">
    <property type="entry name" value="MiaE_2"/>
    <property type="match status" value="1"/>
</dbReference>
<evidence type="ECO:0000313" key="3">
    <source>
        <dbReference type="Proteomes" id="UP001595955"/>
    </source>
</evidence>
<accession>A0ABV9D686</accession>
<gene>
    <name evidence="2" type="ORF">ACFO3F_03240</name>
</gene>
<proteinExistence type="predicted"/>
<evidence type="ECO:0000313" key="2">
    <source>
        <dbReference type="EMBL" id="MFC4554252.1"/>
    </source>
</evidence>
<dbReference type="Gene3D" id="1.20.1260.10">
    <property type="match status" value="1"/>
</dbReference>
<evidence type="ECO:0000259" key="1">
    <source>
        <dbReference type="Pfam" id="PF13794"/>
    </source>
</evidence>
<dbReference type="Proteomes" id="UP001595955">
    <property type="component" value="Unassembled WGS sequence"/>
</dbReference>
<dbReference type="InterPro" id="IPR059125">
    <property type="entry name" value="Ferritin_actino"/>
</dbReference>
<reference evidence="3" key="1">
    <citation type="journal article" date="2019" name="Int. J. Syst. Evol. Microbiol.">
        <title>The Global Catalogue of Microorganisms (GCM) 10K type strain sequencing project: providing services to taxonomists for standard genome sequencing and annotation.</title>
        <authorList>
            <consortium name="The Broad Institute Genomics Platform"/>
            <consortium name="The Broad Institute Genome Sequencing Center for Infectious Disease"/>
            <person name="Wu L."/>
            <person name="Ma J."/>
        </authorList>
    </citation>
    <scope>NUCLEOTIDE SEQUENCE [LARGE SCALE GENOMIC DNA]</scope>
    <source>
        <strain evidence="3">JCM 3369</strain>
    </source>
</reference>
<dbReference type="RefSeq" id="WP_164471459.1">
    <property type="nucleotide sequence ID" value="NZ_CP033325.1"/>
</dbReference>
<dbReference type="InterPro" id="IPR012347">
    <property type="entry name" value="Ferritin-like"/>
</dbReference>
<dbReference type="EMBL" id="JBHSGF010000002">
    <property type="protein sequence ID" value="MFC4554252.1"/>
    <property type="molecule type" value="Genomic_DNA"/>
</dbReference>
<name>A0ABV9D686_9MICO</name>
<feature type="domain" description="Ferritin-like" evidence="1">
    <location>
        <begin position="22"/>
        <end position="190"/>
    </location>
</feature>
<keyword evidence="3" id="KW-1185">Reference proteome</keyword>
<comment type="caution">
    <text evidence="2">The sequence shown here is derived from an EMBL/GenBank/DDBJ whole genome shotgun (WGS) entry which is preliminary data.</text>
</comment>
<protein>
    <submittedName>
        <fullName evidence="2">Ferritin-like fold-containing protein</fullName>
    </submittedName>
</protein>
<sequence length="223" mass="22729">MPDALADVPLPAGPPEDQGREVALLALVAAGVLSSFTGLADDAASAPDVVTRVALTRMAGALPAHLDPIERAAVARSADLGQQAAPFLALLADVDARTAGGDWWERVVKTYVAGGMVIDLHRALSEGVDEDVRAVVTGALVENGHAAWVVATLGPVLAAEPQLAARLALWGRRVAGEALSLAQTVVRTRPDLVAGPPDAAVAGLLSAMTGGHARRMGRLGLTA</sequence>